<dbReference type="RefSeq" id="WP_190265977.1">
    <property type="nucleotide sequence ID" value="NZ_BAABAD010000003.1"/>
</dbReference>
<evidence type="ECO:0000256" key="6">
    <source>
        <dbReference type="ARBA" id="ARBA00023136"/>
    </source>
</evidence>
<reference evidence="8 9" key="1">
    <citation type="submission" date="2020-09" db="EMBL/GenBank/DDBJ databases">
        <title>Novel species in genus Gordonia.</title>
        <authorList>
            <person name="Zhang G."/>
        </authorList>
    </citation>
    <scope>NUCLEOTIDE SEQUENCE [LARGE SCALE GENOMIC DNA]</scope>
    <source>
        <strain evidence="8 9">ON-33</strain>
    </source>
</reference>
<evidence type="ECO:0000256" key="4">
    <source>
        <dbReference type="ARBA" id="ARBA00022692"/>
    </source>
</evidence>
<feature type="transmembrane region" description="Helical" evidence="7">
    <location>
        <begin position="83"/>
        <end position="107"/>
    </location>
</feature>
<dbReference type="Proteomes" id="UP000602395">
    <property type="component" value="Unassembled WGS sequence"/>
</dbReference>
<accession>A0ABR7WB09</accession>
<evidence type="ECO:0000256" key="3">
    <source>
        <dbReference type="ARBA" id="ARBA00022475"/>
    </source>
</evidence>
<feature type="transmembrane region" description="Helical" evidence="7">
    <location>
        <begin position="322"/>
        <end position="345"/>
    </location>
</feature>
<feature type="transmembrane region" description="Helical" evidence="7">
    <location>
        <begin position="409"/>
        <end position="429"/>
    </location>
</feature>
<evidence type="ECO:0000256" key="7">
    <source>
        <dbReference type="SAM" id="Phobius"/>
    </source>
</evidence>
<feature type="transmembrane region" description="Helical" evidence="7">
    <location>
        <begin position="12"/>
        <end position="37"/>
    </location>
</feature>
<dbReference type="PANTHER" id="PTHR30250">
    <property type="entry name" value="PST FAMILY PREDICTED COLANIC ACID TRANSPORTER"/>
    <property type="match status" value="1"/>
</dbReference>
<keyword evidence="3" id="KW-1003">Cell membrane</keyword>
<keyword evidence="4 7" id="KW-0812">Transmembrane</keyword>
<evidence type="ECO:0000313" key="8">
    <source>
        <dbReference type="EMBL" id="MBD1319037.1"/>
    </source>
</evidence>
<comment type="similarity">
    <text evidence="2">Belongs to the polysaccharide synthase family.</text>
</comment>
<organism evidence="8 9">
    <name type="scientific">Gordonia hankookensis</name>
    <dbReference type="NCBI Taxonomy" id="589403"/>
    <lineage>
        <taxon>Bacteria</taxon>
        <taxon>Bacillati</taxon>
        <taxon>Actinomycetota</taxon>
        <taxon>Actinomycetes</taxon>
        <taxon>Mycobacteriales</taxon>
        <taxon>Gordoniaceae</taxon>
        <taxon>Gordonia</taxon>
    </lineage>
</organism>
<feature type="transmembrane region" description="Helical" evidence="7">
    <location>
        <begin position="296"/>
        <end position="316"/>
    </location>
</feature>
<keyword evidence="6 7" id="KW-0472">Membrane</keyword>
<evidence type="ECO:0000256" key="5">
    <source>
        <dbReference type="ARBA" id="ARBA00022989"/>
    </source>
</evidence>
<gene>
    <name evidence="8" type="ORF">IDF66_05535</name>
</gene>
<sequence length="490" mass="52117">MTSGLGQRAMRGVVVTLLGRWGNTIIMLVSSVVLARLLTPSDFGIVAMVTAVSGFVVIFQDFGLSSAAVRARDLTPPQQMTIYLLNVLMGLAIAVVVFLLAAPLASFYHAPEVANVTRAVSLTFLFASLGGQPQANLLRDLRFGAITLTHLGIGILQFVVTVALALFGLTYWSLVIGNLVWSLSGAVVLFSLSRIRLCRPAPFREVRELVTQGAQITVIQATTYLSGRLDVVAVGRFHGTGETGLYNRASQVVGLVETQIMAAVSSVALTVLSKLQDEHERFQSALERAVSVMSHVLTPAFTILSLVAVPAVTMVYGSQWAAAGTLLVVLALAGTIRGFFVLIEVAATAIGQMKRQIVAAVATQVATAGVLFAASAHSVFAVAVAYVCATFVTVIVSGWWIARGTFIRVGGVLNAFSRPFAAWSFAYLVARLVVGVDEGAAWPRALLAVGVEVAVAAAIIAVSRPLRTEVRVLSQLVWRAARRQRDEEVL</sequence>
<evidence type="ECO:0000256" key="1">
    <source>
        <dbReference type="ARBA" id="ARBA00004651"/>
    </source>
</evidence>
<dbReference type="Pfam" id="PF13440">
    <property type="entry name" value="Polysacc_synt_3"/>
    <property type="match status" value="1"/>
</dbReference>
<feature type="transmembrane region" description="Helical" evidence="7">
    <location>
        <begin position="143"/>
        <end position="165"/>
    </location>
</feature>
<feature type="transmembrane region" description="Helical" evidence="7">
    <location>
        <begin position="380"/>
        <end position="402"/>
    </location>
</feature>
<keyword evidence="5 7" id="KW-1133">Transmembrane helix</keyword>
<feature type="transmembrane region" description="Helical" evidence="7">
    <location>
        <begin position="357"/>
        <end position="374"/>
    </location>
</feature>
<comment type="caution">
    <text evidence="8">The sequence shown here is derived from an EMBL/GenBank/DDBJ whole genome shotgun (WGS) entry which is preliminary data.</text>
</comment>
<feature type="transmembrane region" description="Helical" evidence="7">
    <location>
        <begin position="43"/>
        <end position="62"/>
    </location>
</feature>
<dbReference type="InterPro" id="IPR050833">
    <property type="entry name" value="Poly_Biosynth_Transport"/>
</dbReference>
<dbReference type="CDD" id="cd13127">
    <property type="entry name" value="MATE_tuaB_like"/>
    <property type="match status" value="1"/>
</dbReference>
<proteinExistence type="inferred from homology"/>
<feature type="transmembrane region" description="Helical" evidence="7">
    <location>
        <begin position="171"/>
        <end position="192"/>
    </location>
</feature>
<evidence type="ECO:0000256" key="2">
    <source>
        <dbReference type="ARBA" id="ARBA00007430"/>
    </source>
</evidence>
<feature type="transmembrane region" description="Helical" evidence="7">
    <location>
        <begin position="113"/>
        <end position="131"/>
    </location>
</feature>
<evidence type="ECO:0000313" key="9">
    <source>
        <dbReference type="Proteomes" id="UP000602395"/>
    </source>
</evidence>
<protein>
    <submittedName>
        <fullName evidence="8">Lipopolysaccharide biosynthesis protein</fullName>
    </submittedName>
</protein>
<comment type="subcellular location">
    <subcellularLocation>
        <location evidence="1">Cell membrane</location>
        <topology evidence="1">Multi-pass membrane protein</topology>
    </subcellularLocation>
</comment>
<dbReference type="EMBL" id="JACWMS010000001">
    <property type="protein sequence ID" value="MBD1319037.1"/>
    <property type="molecule type" value="Genomic_DNA"/>
</dbReference>
<keyword evidence="9" id="KW-1185">Reference proteome</keyword>
<name>A0ABR7WB09_9ACTN</name>
<dbReference type="PANTHER" id="PTHR30250:SF10">
    <property type="entry name" value="LIPOPOLYSACCHARIDE BIOSYNTHESIS PROTEIN WZXC"/>
    <property type="match status" value="1"/>
</dbReference>
<feature type="transmembrane region" description="Helical" evidence="7">
    <location>
        <begin position="441"/>
        <end position="462"/>
    </location>
</feature>